<gene>
    <name evidence="3" type="ORF">EZS27_002698</name>
</gene>
<protein>
    <recommendedName>
        <fullName evidence="2">NTP pyrophosphohydrolase MazG-like domain-containing protein</fullName>
    </recommendedName>
</protein>
<name>A0A5J4SVA9_9ZZZZ</name>
<evidence type="ECO:0000313" key="3">
    <source>
        <dbReference type="EMBL" id="KAA6349907.1"/>
    </source>
</evidence>
<evidence type="ECO:0000256" key="1">
    <source>
        <dbReference type="SAM" id="MobiDB-lite"/>
    </source>
</evidence>
<dbReference type="SUPFAM" id="SSF101386">
    <property type="entry name" value="all-alpha NTP pyrophosphatases"/>
    <property type="match status" value="1"/>
</dbReference>
<dbReference type="Pfam" id="PF03819">
    <property type="entry name" value="MazG"/>
    <property type="match status" value="1"/>
</dbReference>
<dbReference type="PIRSF" id="PIRSF029904">
    <property type="entry name" value="UCP029904_pph"/>
    <property type="match status" value="1"/>
</dbReference>
<dbReference type="CDD" id="cd11531">
    <property type="entry name" value="NTP-PPase_BsYpjD"/>
    <property type="match status" value="1"/>
</dbReference>
<feature type="domain" description="NTP pyrophosphohydrolase MazG-like" evidence="2">
    <location>
        <begin position="23"/>
        <end position="99"/>
    </location>
</feature>
<dbReference type="AlphaFoldDB" id="A0A5J4SVA9"/>
<proteinExistence type="predicted"/>
<reference evidence="3" key="1">
    <citation type="submission" date="2019-03" db="EMBL/GenBank/DDBJ databases">
        <title>Single cell metagenomics reveals metabolic interactions within the superorganism composed of flagellate Streblomastix strix and complex community of Bacteroidetes bacteria on its surface.</title>
        <authorList>
            <person name="Treitli S.C."/>
            <person name="Kolisko M."/>
            <person name="Husnik F."/>
            <person name="Keeling P."/>
            <person name="Hampl V."/>
        </authorList>
    </citation>
    <scope>NUCLEOTIDE SEQUENCE</scope>
    <source>
        <strain evidence="3">STM</strain>
    </source>
</reference>
<evidence type="ECO:0000259" key="2">
    <source>
        <dbReference type="Pfam" id="PF03819"/>
    </source>
</evidence>
<feature type="region of interest" description="Disordered" evidence="1">
    <location>
        <begin position="88"/>
        <end position="112"/>
    </location>
</feature>
<dbReference type="PANTHER" id="PTHR42692:SF1">
    <property type="entry name" value="NUCLEOTIDE PYROPHOSPHOHYDROLASE"/>
    <property type="match status" value="1"/>
</dbReference>
<organism evidence="3">
    <name type="scientific">termite gut metagenome</name>
    <dbReference type="NCBI Taxonomy" id="433724"/>
    <lineage>
        <taxon>unclassified sequences</taxon>
        <taxon>metagenomes</taxon>
        <taxon>organismal metagenomes</taxon>
    </lineage>
</organism>
<dbReference type="Gene3D" id="1.10.287.1080">
    <property type="entry name" value="MazG-like"/>
    <property type="match status" value="1"/>
</dbReference>
<feature type="compositionally biased region" description="Polar residues" evidence="1">
    <location>
        <begin position="103"/>
        <end position="112"/>
    </location>
</feature>
<dbReference type="InterPro" id="IPR047046">
    <property type="entry name" value="YpjD/YvdC"/>
</dbReference>
<dbReference type="PANTHER" id="PTHR42692">
    <property type="entry name" value="NUCLEOTIDE PYROPHOSPHOHYDROLASE"/>
    <property type="match status" value="1"/>
</dbReference>
<dbReference type="InterPro" id="IPR004518">
    <property type="entry name" value="MazG-like_dom"/>
</dbReference>
<feature type="compositionally biased region" description="Basic and acidic residues" evidence="1">
    <location>
        <begin position="88"/>
        <end position="99"/>
    </location>
</feature>
<sequence length="112" mass="12946">MTLEEAQKQVDYWIKTHGVRYFNELTNMAILTEEVGELAKVMARVYGEQSFKEGEENNLADELADVLWVLLCIANQTGTDLTEAFKKNMEKKTDRDNKRHINNTKLHNNGNK</sequence>
<comment type="caution">
    <text evidence="3">The sequence shown here is derived from an EMBL/GenBank/DDBJ whole genome shotgun (WGS) entry which is preliminary data.</text>
</comment>
<accession>A0A5J4SVA9</accession>
<dbReference type="EMBL" id="SNRY01000037">
    <property type="protein sequence ID" value="KAA6349907.1"/>
    <property type="molecule type" value="Genomic_DNA"/>
</dbReference>
<dbReference type="InterPro" id="IPR012359">
    <property type="entry name" value="MazG-related_YpjD"/>
</dbReference>